<evidence type="ECO:0000259" key="2">
    <source>
        <dbReference type="PROSITE" id="PS51352"/>
    </source>
</evidence>
<dbReference type="PANTHER" id="PTHR42852:SF17">
    <property type="entry name" value="THIOREDOXIN-LIKE PROTEIN HI_1115"/>
    <property type="match status" value="1"/>
</dbReference>
<dbReference type="SUPFAM" id="SSF52833">
    <property type="entry name" value="Thioredoxin-like"/>
    <property type="match status" value="1"/>
</dbReference>
<sequence length="185" mass="20322">MEQGLQHDMTDITSERRQFLKHLAVLTAAGAGAAWAKDFEVSRWPAGQRAPSLQAADLDGKTWRLADLRGRAVLLNFWASWCPPCRAEMPSLQDMAAIYGPDKIVVLAINFKESRATAARFAQASALSLPVLLDPAGDMARQWGARIFPTTVLIDATGQPRQRVQGEVEWTGQAAEQLIAPLLMR</sequence>
<evidence type="ECO:0000313" key="3">
    <source>
        <dbReference type="EMBL" id="QDL37150.1"/>
    </source>
</evidence>
<dbReference type="PROSITE" id="PS51352">
    <property type="entry name" value="THIOREDOXIN_2"/>
    <property type="match status" value="1"/>
</dbReference>
<dbReference type="InterPro" id="IPR050553">
    <property type="entry name" value="Thioredoxin_ResA/DsbE_sf"/>
</dbReference>
<dbReference type="PANTHER" id="PTHR42852">
    <property type="entry name" value="THIOL:DISULFIDE INTERCHANGE PROTEIN DSBE"/>
    <property type="match status" value="1"/>
</dbReference>
<name>A0A515D9R3_9BURK</name>
<dbReference type="CDD" id="cd02966">
    <property type="entry name" value="TlpA_like_family"/>
    <property type="match status" value="1"/>
</dbReference>
<feature type="domain" description="Thioredoxin" evidence="2">
    <location>
        <begin position="44"/>
        <end position="184"/>
    </location>
</feature>
<evidence type="ECO:0000313" key="4">
    <source>
        <dbReference type="Proteomes" id="UP000316798"/>
    </source>
</evidence>
<dbReference type="GO" id="GO:0016209">
    <property type="term" value="F:antioxidant activity"/>
    <property type="evidence" value="ECO:0007669"/>
    <property type="project" value="InterPro"/>
</dbReference>
<dbReference type="NCBIfam" id="TIGR01409">
    <property type="entry name" value="TAT_signal_seq"/>
    <property type="match status" value="1"/>
</dbReference>
<dbReference type="AlphaFoldDB" id="A0A515D9R3"/>
<dbReference type="InterPro" id="IPR000866">
    <property type="entry name" value="AhpC/TSA"/>
</dbReference>
<dbReference type="PROSITE" id="PS51318">
    <property type="entry name" value="TAT"/>
    <property type="match status" value="1"/>
</dbReference>
<dbReference type="InterPro" id="IPR006311">
    <property type="entry name" value="TAT_signal"/>
</dbReference>
<dbReference type="OrthoDB" id="9811352at2"/>
<dbReference type="Pfam" id="PF00578">
    <property type="entry name" value="AhpC-TSA"/>
    <property type="match status" value="1"/>
</dbReference>
<dbReference type="InterPro" id="IPR017937">
    <property type="entry name" value="Thioredoxin_CS"/>
</dbReference>
<organism evidence="3 4">
    <name type="scientific">Rhodoferax sediminis</name>
    <dbReference type="NCBI Taxonomy" id="2509614"/>
    <lineage>
        <taxon>Bacteria</taxon>
        <taxon>Pseudomonadati</taxon>
        <taxon>Pseudomonadota</taxon>
        <taxon>Betaproteobacteria</taxon>
        <taxon>Burkholderiales</taxon>
        <taxon>Comamonadaceae</taxon>
        <taxon>Rhodoferax</taxon>
    </lineage>
</organism>
<reference evidence="3 4" key="1">
    <citation type="submission" date="2019-01" db="EMBL/GenBank/DDBJ databases">
        <title>Genomic insights into a novel species Rhodoferax sp.</title>
        <authorList>
            <person name="Jin L."/>
        </authorList>
    </citation>
    <scope>NUCLEOTIDE SEQUENCE [LARGE SCALE GENOMIC DNA]</scope>
    <source>
        <strain evidence="3 4">CHu59-6-5</strain>
    </source>
</reference>
<accession>A0A515D9R3</accession>
<dbReference type="EMBL" id="CP035503">
    <property type="protein sequence ID" value="QDL37150.1"/>
    <property type="molecule type" value="Genomic_DNA"/>
</dbReference>
<evidence type="ECO:0000256" key="1">
    <source>
        <dbReference type="ARBA" id="ARBA00023284"/>
    </source>
</evidence>
<keyword evidence="1" id="KW-0676">Redox-active center</keyword>
<gene>
    <name evidence="3" type="ORF">EUB48_07520</name>
</gene>
<dbReference type="InterPro" id="IPR019546">
    <property type="entry name" value="TAT_signal_bac_arc"/>
</dbReference>
<dbReference type="GO" id="GO:0015036">
    <property type="term" value="F:disulfide oxidoreductase activity"/>
    <property type="evidence" value="ECO:0007669"/>
    <property type="project" value="UniProtKB-ARBA"/>
</dbReference>
<dbReference type="Proteomes" id="UP000316798">
    <property type="component" value="Chromosome"/>
</dbReference>
<proteinExistence type="predicted"/>
<keyword evidence="4" id="KW-1185">Reference proteome</keyword>
<protein>
    <submittedName>
        <fullName evidence="3">TlpA family protein disulfide reductase</fullName>
    </submittedName>
</protein>
<dbReference type="InterPro" id="IPR036249">
    <property type="entry name" value="Thioredoxin-like_sf"/>
</dbReference>
<dbReference type="InterPro" id="IPR013766">
    <property type="entry name" value="Thioredoxin_domain"/>
</dbReference>
<dbReference type="KEGG" id="rhf:EUB48_07520"/>
<dbReference type="Gene3D" id="3.40.30.10">
    <property type="entry name" value="Glutaredoxin"/>
    <property type="match status" value="1"/>
</dbReference>
<dbReference type="PROSITE" id="PS00194">
    <property type="entry name" value="THIOREDOXIN_1"/>
    <property type="match status" value="1"/>
</dbReference>